<dbReference type="EMBL" id="JARJCW010000100">
    <property type="protein sequence ID" value="KAJ7194193.1"/>
    <property type="molecule type" value="Genomic_DNA"/>
</dbReference>
<feature type="region of interest" description="Disordered" evidence="1">
    <location>
        <begin position="182"/>
        <end position="255"/>
    </location>
</feature>
<feature type="compositionally biased region" description="Low complexity" evidence="1">
    <location>
        <begin position="150"/>
        <end position="168"/>
    </location>
</feature>
<dbReference type="AlphaFoldDB" id="A0AAD6XZR3"/>
<comment type="caution">
    <text evidence="2">The sequence shown here is derived from an EMBL/GenBank/DDBJ whole genome shotgun (WGS) entry which is preliminary data.</text>
</comment>
<dbReference type="Proteomes" id="UP001219525">
    <property type="component" value="Unassembled WGS sequence"/>
</dbReference>
<feature type="region of interest" description="Disordered" evidence="1">
    <location>
        <begin position="85"/>
        <end position="128"/>
    </location>
</feature>
<gene>
    <name evidence="2" type="ORF">GGX14DRAFT_404820</name>
</gene>
<sequence>MSRCSRPCMLHALLQARAAPRGVRRQQDSCQRHRHRNICYCPRVAQDPSPAGLAMRHVRLTSLTSLLMPVACACYPLISPSRASRAQDAPPAAHYTPFDRRPPSPSPVHKTPPAAVCLPPTARQPPHIFATRRPPPAYLTRRLLLPAGCPLPTTRRPTAARRTAATRRLPTARRPIAAHRHGCYPPVSRAQDPPPPSAACPQPTARRPTAACRTYLPLPPPAYKTRRLHHPTTRRPTAARTARYPPPASRERAADTGRAHIWPIYVQSVAN</sequence>
<organism evidence="2 3">
    <name type="scientific">Mycena pura</name>
    <dbReference type="NCBI Taxonomy" id="153505"/>
    <lineage>
        <taxon>Eukaryota</taxon>
        <taxon>Fungi</taxon>
        <taxon>Dikarya</taxon>
        <taxon>Basidiomycota</taxon>
        <taxon>Agaricomycotina</taxon>
        <taxon>Agaricomycetes</taxon>
        <taxon>Agaricomycetidae</taxon>
        <taxon>Agaricales</taxon>
        <taxon>Marasmiineae</taxon>
        <taxon>Mycenaceae</taxon>
        <taxon>Mycena</taxon>
    </lineage>
</organism>
<proteinExistence type="predicted"/>
<evidence type="ECO:0000256" key="1">
    <source>
        <dbReference type="SAM" id="MobiDB-lite"/>
    </source>
</evidence>
<name>A0AAD6XZR3_9AGAR</name>
<feature type="compositionally biased region" description="Basic residues" evidence="1">
    <location>
        <begin position="224"/>
        <end position="233"/>
    </location>
</feature>
<evidence type="ECO:0000313" key="3">
    <source>
        <dbReference type="Proteomes" id="UP001219525"/>
    </source>
</evidence>
<keyword evidence="3" id="KW-1185">Reference proteome</keyword>
<evidence type="ECO:0000313" key="2">
    <source>
        <dbReference type="EMBL" id="KAJ7194193.1"/>
    </source>
</evidence>
<reference evidence="2" key="1">
    <citation type="submission" date="2023-03" db="EMBL/GenBank/DDBJ databases">
        <title>Massive genome expansion in bonnet fungi (Mycena s.s.) driven by repeated elements and novel gene families across ecological guilds.</title>
        <authorList>
            <consortium name="Lawrence Berkeley National Laboratory"/>
            <person name="Harder C.B."/>
            <person name="Miyauchi S."/>
            <person name="Viragh M."/>
            <person name="Kuo A."/>
            <person name="Thoen E."/>
            <person name="Andreopoulos B."/>
            <person name="Lu D."/>
            <person name="Skrede I."/>
            <person name="Drula E."/>
            <person name="Henrissat B."/>
            <person name="Morin E."/>
            <person name="Kohler A."/>
            <person name="Barry K."/>
            <person name="LaButti K."/>
            <person name="Morin E."/>
            <person name="Salamov A."/>
            <person name="Lipzen A."/>
            <person name="Mereny Z."/>
            <person name="Hegedus B."/>
            <person name="Baldrian P."/>
            <person name="Stursova M."/>
            <person name="Weitz H."/>
            <person name="Taylor A."/>
            <person name="Grigoriev I.V."/>
            <person name="Nagy L.G."/>
            <person name="Martin F."/>
            <person name="Kauserud H."/>
        </authorList>
    </citation>
    <scope>NUCLEOTIDE SEQUENCE</scope>
    <source>
        <strain evidence="2">9144</strain>
    </source>
</reference>
<accession>A0AAD6XZR3</accession>
<protein>
    <submittedName>
        <fullName evidence="2">Uncharacterized protein</fullName>
    </submittedName>
</protein>
<feature type="compositionally biased region" description="Low complexity" evidence="1">
    <location>
        <begin position="234"/>
        <end position="243"/>
    </location>
</feature>
<feature type="region of interest" description="Disordered" evidence="1">
    <location>
        <begin position="149"/>
        <end position="168"/>
    </location>
</feature>